<evidence type="ECO:0000313" key="2">
    <source>
        <dbReference type="Proteomes" id="UP000186601"/>
    </source>
</evidence>
<dbReference type="EMBL" id="MLYV02000872">
    <property type="protein sequence ID" value="PSR75892.1"/>
    <property type="molecule type" value="Genomic_DNA"/>
</dbReference>
<dbReference type="AlphaFoldDB" id="A0A2R6NSK2"/>
<dbReference type="Proteomes" id="UP000186601">
    <property type="component" value="Unassembled WGS sequence"/>
</dbReference>
<evidence type="ECO:0000313" key="1">
    <source>
        <dbReference type="EMBL" id="PSR75892.1"/>
    </source>
</evidence>
<protein>
    <submittedName>
        <fullName evidence="1">Uncharacterized protein</fullName>
    </submittedName>
</protein>
<gene>
    <name evidence="1" type="ORF">PHLCEN_2v8806</name>
</gene>
<sequence length="60" mass="6748">MHWVETPLYYLLQVGGHLSHQEIEGPVGLQKSEGITLEIYVVHTAVDKETPFARTVKGMI</sequence>
<name>A0A2R6NSK2_9APHY</name>
<reference evidence="1 2" key="1">
    <citation type="submission" date="2018-02" db="EMBL/GenBank/DDBJ databases">
        <title>Genome sequence of the basidiomycete white-rot fungus Phlebia centrifuga.</title>
        <authorList>
            <person name="Granchi Z."/>
            <person name="Peng M."/>
            <person name="de Vries R.P."/>
            <person name="Hilden K."/>
            <person name="Makela M.R."/>
            <person name="Grigoriev I."/>
            <person name="Riley R."/>
        </authorList>
    </citation>
    <scope>NUCLEOTIDE SEQUENCE [LARGE SCALE GENOMIC DNA]</scope>
    <source>
        <strain evidence="1 2">FBCC195</strain>
    </source>
</reference>
<keyword evidence="2" id="KW-1185">Reference proteome</keyword>
<comment type="caution">
    <text evidence="1">The sequence shown here is derived from an EMBL/GenBank/DDBJ whole genome shotgun (WGS) entry which is preliminary data.</text>
</comment>
<proteinExistence type="predicted"/>
<accession>A0A2R6NSK2</accession>
<organism evidence="1 2">
    <name type="scientific">Hermanssonia centrifuga</name>
    <dbReference type="NCBI Taxonomy" id="98765"/>
    <lineage>
        <taxon>Eukaryota</taxon>
        <taxon>Fungi</taxon>
        <taxon>Dikarya</taxon>
        <taxon>Basidiomycota</taxon>
        <taxon>Agaricomycotina</taxon>
        <taxon>Agaricomycetes</taxon>
        <taxon>Polyporales</taxon>
        <taxon>Meruliaceae</taxon>
        <taxon>Hermanssonia</taxon>
    </lineage>
</organism>